<feature type="domain" description="Cellulase Ig-like" evidence="9">
    <location>
        <begin position="33"/>
        <end position="111"/>
    </location>
</feature>
<dbReference type="GO" id="GO:0030245">
    <property type="term" value="P:cellulose catabolic process"/>
    <property type="evidence" value="ECO:0007669"/>
    <property type="project" value="UniProtKB-KW"/>
</dbReference>
<keyword evidence="7" id="KW-0136">Cellulose degradation</keyword>
<keyword evidence="4 6" id="KW-0326">Glycosidase</keyword>
<evidence type="ECO:0000256" key="1">
    <source>
        <dbReference type="ARBA" id="ARBA00007072"/>
    </source>
</evidence>
<dbReference type="InterPro" id="IPR033126">
    <property type="entry name" value="Glyco_hydro_9_Asp/Glu_AS"/>
</dbReference>
<evidence type="ECO:0000256" key="5">
    <source>
        <dbReference type="ARBA" id="ARBA00023326"/>
    </source>
</evidence>
<keyword evidence="5 6" id="KW-0624">Polysaccharide degradation</keyword>
<dbReference type="AlphaFoldDB" id="A0A9X1QA02"/>
<protein>
    <recommendedName>
        <fullName evidence="7">Endoglucanase</fullName>
        <ecNumber evidence="7">3.2.1.4</ecNumber>
    </recommendedName>
</protein>
<feature type="active site" evidence="6">
    <location>
        <position position="557"/>
    </location>
</feature>
<dbReference type="InterPro" id="IPR004197">
    <property type="entry name" value="Cellulase_Ig-like"/>
</dbReference>
<evidence type="ECO:0000256" key="2">
    <source>
        <dbReference type="ARBA" id="ARBA00022801"/>
    </source>
</evidence>
<evidence type="ECO:0000259" key="8">
    <source>
        <dbReference type="Pfam" id="PF00759"/>
    </source>
</evidence>
<accession>A0A9X1QA02</accession>
<evidence type="ECO:0000256" key="6">
    <source>
        <dbReference type="PROSITE-ProRule" id="PRU10060"/>
    </source>
</evidence>
<comment type="caution">
    <text evidence="10">The sequence shown here is derived from an EMBL/GenBank/DDBJ whole genome shotgun (WGS) entry which is preliminary data.</text>
</comment>
<evidence type="ECO:0000256" key="3">
    <source>
        <dbReference type="ARBA" id="ARBA00023277"/>
    </source>
</evidence>
<dbReference type="Pfam" id="PF00759">
    <property type="entry name" value="Glyco_hydro_9"/>
    <property type="match status" value="1"/>
</dbReference>
<dbReference type="InterPro" id="IPR012341">
    <property type="entry name" value="6hp_glycosidase-like_sf"/>
</dbReference>
<evidence type="ECO:0000259" key="9">
    <source>
        <dbReference type="Pfam" id="PF02927"/>
    </source>
</evidence>
<evidence type="ECO:0000256" key="4">
    <source>
        <dbReference type="ARBA" id="ARBA00023295"/>
    </source>
</evidence>
<dbReference type="InterPro" id="IPR001701">
    <property type="entry name" value="Glyco_hydro_9"/>
</dbReference>
<keyword evidence="3 6" id="KW-0119">Carbohydrate metabolism</keyword>
<gene>
    <name evidence="10" type="ORF">L0661_02120</name>
</gene>
<dbReference type="InterPro" id="IPR013783">
    <property type="entry name" value="Ig-like_fold"/>
</dbReference>
<dbReference type="Gene3D" id="1.50.10.10">
    <property type="match status" value="1"/>
</dbReference>
<organism evidence="10 11">
    <name type="scientific">Dyadobacter chenhuakuii</name>
    <dbReference type="NCBI Taxonomy" id="2909339"/>
    <lineage>
        <taxon>Bacteria</taxon>
        <taxon>Pseudomonadati</taxon>
        <taxon>Bacteroidota</taxon>
        <taxon>Cytophagia</taxon>
        <taxon>Cytophagales</taxon>
        <taxon>Spirosomataceae</taxon>
        <taxon>Dyadobacter</taxon>
    </lineage>
</organism>
<evidence type="ECO:0000256" key="7">
    <source>
        <dbReference type="RuleBase" id="RU361166"/>
    </source>
</evidence>
<evidence type="ECO:0000313" key="11">
    <source>
        <dbReference type="Proteomes" id="UP001139411"/>
    </source>
</evidence>
<dbReference type="SUPFAM" id="SSF48208">
    <property type="entry name" value="Six-hairpin glycosidases"/>
    <property type="match status" value="1"/>
</dbReference>
<keyword evidence="2 6" id="KW-0378">Hydrolase</keyword>
<comment type="catalytic activity">
    <reaction evidence="7">
        <text>Endohydrolysis of (1-&gt;4)-beta-D-glucosidic linkages in cellulose, lichenin and cereal beta-D-glucans.</text>
        <dbReference type="EC" id="3.2.1.4"/>
    </reaction>
</comment>
<proteinExistence type="inferred from homology"/>
<comment type="similarity">
    <text evidence="1 6 7">Belongs to the glycosyl hydrolase 9 (cellulase E) family.</text>
</comment>
<dbReference type="InterPro" id="IPR008928">
    <property type="entry name" value="6-hairpin_glycosidase_sf"/>
</dbReference>
<evidence type="ECO:0000313" key="10">
    <source>
        <dbReference type="EMBL" id="MCF2497086.1"/>
    </source>
</evidence>
<feature type="domain" description="Glycoside hydrolase family 9" evidence="8">
    <location>
        <begin position="123"/>
        <end position="578"/>
    </location>
</feature>
<dbReference type="RefSeq" id="WP_235176610.1">
    <property type="nucleotide sequence ID" value="NZ_JAKFFV010000002.1"/>
</dbReference>
<dbReference type="EC" id="3.2.1.4" evidence="7"/>
<dbReference type="PANTHER" id="PTHR22298">
    <property type="entry name" value="ENDO-1,4-BETA-GLUCANASE"/>
    <property type="match status" value="1"/>
</dbReference>
<dbReference type="CDD" id="cd02850">
    <property type="entry name" value="E_set_Cellulase_N"/>
    <property type="match status" value="1"/>
</dbReference>
<dbReference type="InterPro" id="IPR014756">
    <property type="entry name" value="Ig_E-set"/>
</dbReference>
<dbReference type="EMBL" id="JAKFFV010000002">
    <property type="protein sequence ID" value="MCF2497086.1"/>
    <property type="molecule type" value="Genomic_DNA"/>
</dbReference>
<feature type="active site" evidence="6">
    <location>
        <position position="566"/>
    </location>
</feature>
<dbReference type="SUPFAM" id="SSF81296">
    <property type="entry name" value="E set domains"/>
    <property type="match status" value="1"/>
</dbReference>
<dbReference type="Pfam" id="PF02927">
    <property type="entry name" value="CelD_N"/>
    <property type="match status" value="1"/>
</dbReference>
<dbReference type="PROSITE" id="PS00698">
    <property type="entry name" value="GH9_3"/>
    <property type="match status" value="1"/>
</dbReference>
<dbReference type="GO" id="GO:0008810">
    <property type="term" value="F:cellulase activity"/>
    <property type="evidence" value="ECO:0007669"/>
    <property type="project" value="UniProtKB-EC"/>
</dbReference>
<dbReference type="Gene3D" id="2.60.40.10">
    <property type="entry name" value="Immunoglobulins"/>
    <property type="match status" value="1"/>
</dbReference>
<name>A0A9X1QA02_9BACT</name>
<reference evidence="10" key="1">
    <citation type="submission" date="2022-01" db="EMBL/GenBank/DDBJ databases">
        <title>Novel species in genus Dyadobacter.</title>
        <authorList>
            <person name="Ma C."/>
        </authorList>
    </citation>
    <scope>NUCLEOTIDE SEQUENCE</scope>
    <source>
        <strain evidence="10">CY357</strain>
    </source>
</reference>
<dbReference type="Proteomes" id="UP001139411">
    <property type="component" value="Unassembled WGS sequence"/>
</dbReference>
<sequence length="589" mass="65141">MQPFPLIKYQIAFVFICSIIGLALPASGQNVPDPVRLNQVGFYPDAEKIAVVLGDKQTAFQLKDVATGKTVFKGKLSAPRINQHSGKMSRIANFSNVRKPGKYVLEVPSLGKSAPFEIRDHVYKDVAAASLKGFYYQRASVELPEKFAGKWARPAGHPDDKVLIHASAVSEGRAENAVISSTRGWYDAGDYNKYIVNSGITMGTLLSLYEDYPSFCENFITNIPESNNGVPDLLDEALYNLRWMLTMQDPADGGVYHKLTNPRFDGMVMPDACKNPRYVVQKGTAATLDFVAVMAQSGRIFKNFENKFPGLSDSCVTAAVKGWEWAKKNPAVLYNQDEMNKKFDPDVVTGAYGDRNVNDEWIWAAAEMYALTKKSDYLKDIAFQADQPMPLPTWSQVKTLGYYTMIRFADELKTDPALTKSLKKNIIFFADNLLQDLEKQPYHTVMGKTAKDYAWGSSSVAANQGIALLYAFKLTKNPKYALAAQGNLDYLLGRNATGYSFLTGFGSKRVMHPHHRLSVADGVVDPVPGLLSGGPNPAQQDKCTTYTSKFADESFTDDDCSYASNEIAINWNAPMVYLAAALEALSEMK</sequence>